<accession>A0A9X9LLY8</accession>
<dbReference type="AlphaFoldDB" id="A0A9X9LLY8"/>
<name>A0A9X9LLY8_GULGU</name>
<protein>
    <submittedName>
        <fullName evidence="1">Uncharacterized protein</fullName>
    </submittedName>
</protein>
<evidence type="ECO:0000313" key="1">
    <source>
        <dbReference type="EMBL" id="VCW76582.1"/>
    </source>
</evidence>
<proteinExistence type="predicted"/>
<dbReference type="Proteomes" id="UP000269945">
    <property type="component" value="Unassembled WGS sequence"/>
</dbReference>
<comment type="caution">
    <text evidence="1">The sequence shown here is derived from an EMBL/GenBank/DDBJ whole genome shotgun (WGS) entry which is preliminary data.</text>
</comment>
<keyword evidence="2" id="KW-1185">Reference proteome</keyword>
<evidence type="ECO:0000313" key="2">
    <source>
        <dbReference type="Proteomes" id="UP000269945"/>
    </source>
</evidence>
<gene>
    <name evidence="1" type="ORF">BN2614_LOCUS1</name>
</gene>
<organism evidence="1 2">
    <name type="scientific">Gulo gulo</name>
    <name type="common">Wolverine</name>
    <name type="synonym">Gluton</name>
    <dbReference type="NCBI Taxonomy" id="48420"/>
    <lineage>
        <taxon>Eukaryota</taxon>
        <taxon>Metazoa</taxon>
        <taxon>Chordata</taxon>
        <taxon>Craniata</taxon>
        <taxon>Vertebrata</taxon>
        <taxon>Euteleostomi</taxon>
        <taxon>Mammalia</taxon>
        <taxon>Eutheria</taxon>
        <taxon>Laurasiatheria</taxon>
        <taxon>Carnivora</taxon>
        <taxon>Caniformia</taxon>
        <taxon>Musteloidea</taxon>
        <taxon>Mustelidae</taxon>
        <taxon>Guloninae</taxon>
        <taxon>Gulo</taxon>
    </lineage>
</organism>
<reference evidence="1 2" key="1">
    <citation type="submission" date="2018-10" db="EMBL/GenBank/DDBJ databases">
        <authorList>
            <person name="Ekblom R."/>
            <person name="Jareborg N."/>
        </authorList>
    </citation>
    <scope>NUCLEOTIDE SEQUENCE [LARGE SCALE GENOMIC DNA]</scope>
    <source>
        <tissue evidence="1">Muscle</tissue>
    </source>
</reference>
<sequence>MSLSLSIPNFFPQWTNRKASSGETSVGNGVQRIPGTCRWFYEHVPRKHRRIHRWSTVRTFE</sequence>
<dbReference type="EMBL" id="CYRY02007589">
    <property type="protein sequence ID" value="VCW76582.1"/>
    <property type="molecule type" value="Genomic_DNA"/>
</dbReference>